<dbReference type="InterPro" id="IPR036520">
    <property type="entry name" value="UPF0759_sf"/>
</dbReference>
<sequence length="289" mass="31921">MAGRERPPEVRVGISGWRYAPWRGVFYPEGLVQRRELEYVGERLSSVEINGSFYSLQRPSSYERWRSQVPDDFVFSVKGPRYVTHMLRLVGAGTAVANFFASGVLALGPTLGPVLWQLPERAVFDAGVLSGFLAALPRSTDAAAELARGHDDRLEGRTYLETDADRPVRHVLEVRGQAFTTPEALDLLREHDVGIVVADTAGRWPMVLDVTSDVVYVRLHGSSELYVSGYTDDELALWAGRVQGWLDGSACPDGRGRDVFVYLDNDAKVHAPFDALRLTELLAVADATS</sequence>
<organism evidence="1 2">
    <name type="scientific">Sanguibacter suaedae</name>
    <dbReference type="NCBI Taxonomy" id="2795737"/>
    <lineage>
        <taxon>Bacteria</taxon>
        <taxon>Bacillati</taxon>
        <taxon>Actinomycetota</taxon>
        <taxon>Actinomycetes</taxon>
        <taxon>Micrococcales</taxon>
        <taxon>Sanguibacteraceae</taxon>
        <taxon>Sanguibacter</taxon>
    </lineage>
</organism>
<dbReference type="SUPFAM" id="SSF117396">
    <property type="entry name" value="TM1631-like"/>
    <property type="match status" value="1"/>
</dbReference>
<evidence type="ECO:0000313" key="2">
    <source>
        <dbReference type="Proteomes" id="UP000602087"/>
    </source>
</evidence>
<dbReference type="PANTHER" id="PTHR30348:SF4">
    <property type="entry name" value="DUF72 DOMAIN-CONTAINING PROTEIN"/>
    <property type="match status" value="1"/>
</dbReference>
<keyword evidence="2" id="KW-1185">Reference proteome</keyword>
<dbReference type="AlphaFoldDB" id="A0A934ICL5"/>
<dbReference type="EMBL" id="JAEINH010000003">
    <property type="protein sequence ID" value="MBI9114429.1"/>
    <property type="molecule type" value="Genomic_DNA"/>
</dbReference>
<gene>
    <name evidence="1" type="ORF">JAV76_05300</name>
</gene>
<dbReference type="InterPro" id="IPR002763">
    <property type="entry name" value="DUF72"/>
</dbReference>
<reference evidence="1" key="1">
    <citation type="submission" date="2020-12" db="EMBL/GenBank/DDBJ databases">
        <title>Sanguibacter suaedae sp. nov., isolated from Suaeda aralocaspica.</title>
        <authorList>
            <person name="Ma Q."/>
        </authorList>
    </citation>
    <scope>NUCLEOTIDE SEQUENCE</scope>
    <source>
        <strain evidence="1">YZGR15</strain>
    </source>
</reference>
<evidence type="ECO:0000313" key="1">
    <source>
        <dbReference type="EMBL" id="MBI9114429.1"/>
    </source>
</evidence>
<accession>A0A934ICL5</accession>
<dbReference type="Proteomes" id="UP000602087">
    <property type="component" value="Unassembled WGS sequence"/>
</dbReference>
<dbReference type="RefSeq" id="WP_198732976.1">
    <property type="nucleotide sequence ID" value="NZ_JAEINH010000003.1"/>
</dbReference>
<dbReference type="Pfam" id="PF01904">
    <property type="entry name" value="DUF72"/>
    <property type="match status" value="1"/>
</dbReference>
<protein>
    <submittedName>
        <fullName evidence="1">DUF72 domain-containing protein</fullName>
    </submittedName>
</protein>
<comment type="caution">
    <text evidence="1">The sequence shown here is derived from an EMBL/GenBank/DDBJ whole genome shotgun (WGS) entry which is preliminary data.</text>
</comment>
<dbReference type="PANTHER" id="PTHR30348">
    <property type="entry name" value="UNCHARACTERIZED PROTEIN YECE"/>
    <property type="match status" value="1"/>
</dbReference>
<proteinExistence type="predicted"/>
<name>A0A934ICL5_9MICO</name>
<dbReference type="Gene3D" id="3.20.20.410">
    <property type="entry name" value="Protein of unknown function UPF0759"/>
    <property type="match status" value="1"/>
</dbReference>